<evidence type="ECO:0000313" key="2">
    <source>
        <dbReference type="Proteomes" id="UP000623967"/>
    </source>
</evidence>
<dbReference type="Proteomes" id="UP000623967">
    <property type="component" value="Unassembled WGS sequence"/>
</dbReference>
<accession>A0ABS1THR2</accession>
<keyword evidence="2" id="KW-1185">Reference proteome</keyword>
<gene>
    <name evidence="1" type="ORF">JK635_00850</name>
</gene>
<name>A0ABS1THR2_9BACI</name>
<comment type="caution">
    <text evidence="1">The sequence shown here is derived from an EMBL/GenBank/DDBJ whole genome shotgun (WGS) entry which is preliminary data.</text>
</comment>
<dbReference type="RefSeq" id="WP_202651465.1">
    <property type="nucleotide sequence ID" value="NZ_JAESWB010000005.1"/>
</dbReference>
<protein>
    <submittedName>
        <fullName evidence="1">Uncharacterized protein</fullName>
    </submittedName>
</protein>
<evidence type="ECO:0000313" key="1">
    <source>
        <dbReference type="EMBL" id="MBL4950792.1"/>
    </source>
</evidence>
<organism evidence="1 2">
    <name type="scientific">Neobacillus paridis</name>
    <dbReference type="NCBI Taxonomy" id="2803862"/>
    <lineage>
        <taxon>Bacteria</taxon>
        <taxon>Bacillati</taxon>
        <taxon>Bacillota</taxon>
        <taxon>Bacilli</taxon>
        <taxon>Bacillales</taxon>
        <taxon>Bacillaceae</taxon>
        <taxon>Neobacillus</taxon>
    </lineage>
</organism>
<reference evidence="1 2" key="1">
    <citation type="submission" date="2021-01" db="EMBL/GenBank/DDBJ databases">
        <title>Genome public.</title>
        <authorList>
            <person name="Liu C."/>
            <person name="Sun Q."/>
        </authorList>
    </citation>
    <scope>NUCLEOTIDE SEQUENCE [LARGE SCALE GENOMIC DNA]</scope>
    <source>
        <strain evidence="1 2">YIM B02564</strain>
    </source>
</reference>
<proteinExistence type="predicted"/>
<dbReference type="EMBL" id="JAESWB010000005">
    <property type="protein sequence ID" value="MBL4950792.1"/>
    <property type="molecule type" value="Genomic_DNA"/>
</dbReference>
<sequence>MAEIKSVKIDGESIHFFNSAIYIYESSEGNSLQIDLIITEVALKKYQDLDNLIVEIELDDGRMINSIMHVNCVAGSLPQLNLYTELDDIQEYKNFSIINENDPEFPNIKKGITLEEIRKVEMPNEDIKLKLKLPIDQVEWLAKQKKAVLNELFKEFIYDYWKKQRLQK</sequence>